<proteinExistence type="predicted"/>
<dbReference type="Proteomes" id="UP000265120">
    <property type="component" value="Chromosome 4"/>
</dbReference>
<organism evidence="1 2">
    <name type="scientific">Cynoglossus semilaevis</name>
    <name type="common">Tongue sole</name>
    <dbReference type="NCBI Taxonomy" id="244447"/>
    <lineage>
        <taxon>Eukaryota</taxon>
        <taxon>Metazoa</taxon>
        <taxon>Chordata</taxon>
        <taxon>Craniata</taxon>
        <taxon>Vertebrata</taxon>
        <taxon>Euteleostomi</taxon>
        <taxon>Actinopterygii</taxon>
        <taxon>Neopterygii</taxon>
        <taxon>Teleostei</taxon>
        <taxon>Neoteleostei</taxon>
        <taxon>Acanthomorphata</taxon>
        <taxon>Carangaria</taxon>
        <taxon>Pleuronectiformes</taxon>
        <taxon>Pleuronectoidei</taxon>
        <taxon>Cynoglossidae</taxon>
        <taxon>Cynoglossinae</taxon>
        <taxon>Cynoglossus</taxon>
    </lineage>
</organism>
<protein>
    <submittedName>
        <fullName evidence="1">Uncharacterized protein</fullName>
    </submittedName>
</protein>
<reference evidence="1" key="2">
    <citation type="submission" date="2025-08" db="UniProtKB">
        <authorList>
            <consortium name="Ensembl"/>
        </authorList>
    </citation>
    <scope>IDENTIFICATION</scope>
</reference>
<sequence>IWKRDRKKGKEGGRLRCLRGGFLAFSPLISLAGLKRAARLLLCRLAWTPSRLGRVLFCRGLGWARGDPCLFPGGSAPVPGVMMPVHLLICFWRYFRWFTFLLDFTGLSRASLMLLEAESMKFSRSRVSEQPSLCSRSSAASPAVIPEPKLSSKHVSVCARGKHSLPDTASCKHSRLKVTGCEQSREILQGAGQMMSEHQRGGAQGPGDLTLCLCPTTCI</sequence>
<dbReference type="AlphaFoldDB" id="A0A3P8V245"/>
<dbReference type="Ensembl" id="ENSCSET00000008729.1">
    <property type="protein sequence ID" value="ENSCSEP00000008637.1"/>
    <property type="gene ID" value="ENSCSEG00000005516.1"/>
</dbReference>
<name>A0A3P8V245_CYNSE</name>
<evidence type="ECO:0000313" key="2">
    <source>
        <dbReference type="Proteomes" id="UP000265120"/>
    </source>
</evidence>
<reference evidence="1" key="3">
    <citation type="submission" date="2025-09" db="UniProtKB">
        <authorList>
            <consortium name="Ensembl"/>
        </authorList>
    </citation>
    <scope>IDENTIFICATION</scope>
</reference>
<dbReference type="InParanoid" id="A0A3P8V245"/>
<evidence type="ECO:0000313" key="1">
    <source>
        <dbReference type="Ensembl" id="ENSCSEP00000008637.1"/>
    </source>
</evidence>
<accession>A0A3P8V245</accession>
<keyword evidence="2" id="KW-1185">Reference proteome</keyword>
<dbReference type="GeneTree" id="ENSGT00980000198746"/>
<reference evidence="1 2" key="1">
    <citation type="journal article" date="2014" name="Nat. Genet.">
        <title>Whole-genome sequence of a flatfish provides insights into ZW sex chromosome evolution and adaptation to a benthic lifestyle.</title>
        <authorList>
            <person name="Chen S."/>
            <person name="Zhang G."/>
            <person name="Shao C."/>
            <person name="Huang Q."/>
            <person name="Liu G."/>
            <person name="Zhang P."/>
            <person name="Song W."/>
            <person name="An N."/>
            <person name="Chalopin D."/>
            <person name="Volff J.N."/>
            <person name="Hong Y."/>
            <person name="Li Q."/>
            <person name="Sha Z."/>
            <person name="Zhou H."/>
            <person name="Xie M."/>
            <person name="Yu Q."/>
            <person name="Liu Y."/>
            <person name="Xiang H."/>
            <person name="Wang N."/>
            <person name="Wu K."/>
            <person name="Yang C."/>
            <person name="Zhou Q."/>
            <person name="Liao X."/>
            <person name="Yang L."/>
            <person name="Hu Q."/>
            <person name="Zhang J."/>
            <person name="Meng L."/>
            <person name="Jin L."/>
            <person name="Tian Y."/>
            <person name="Lian J."/>
            <person name="Yang J."/>
            <person name="Miao G."/>
            <person name="Liu S."/>
            <person name="Liang Z."/>
            <person name="Yan F."/>
            <person name="Li Y."/>
            <person name="Sun B."/>
            <person name="Zhang H."/>
            <person name="Zhang J."/>
            <person name="Zhu Y."/>
            <person name="Du M."/>
            <person name="Zhao Y."/>
            <person name="Schartl M."/>
            <person name="Tang Q."/>
            <person name="Wang J."/>
        </authorList>
    </citation>
    <scope>NUCLEOTIDE SEQUENCE</scope>
</reference>